<gene>
    <name evidence="2" type="ORF">ERS007657_02898</name>
</gene>
<name>A0A654U5E5_MYCTX</name>
<feature type="region of interest" description="Disordered" evidence="1">
    <location>
        <begin position="1"/>
        <end position="20"/>
    </location>
</feature>
<evidence type="ECO:0000313" key="2">
    <source>
        <dbReference type="EMBL" id="CFR91201.1"/>
    </source>
</evidence>
<evidence type="ECO:0000256" key="1">
    <source>
        <dbReference type="SAM" id="MobiDB-lite"/>
    </source>
</evidence>
<dbReference type="Proteomes" id="UP000046680">
    <property type="component" value="Unassembled WGS sequence"/>
</dbReference>
<organism evidence="2 3">
    <name type="scientific">Mycobacterium tuberculosis</name>
    <dbReference type="NCBI Taxonomy" id="1773"/>
    <lineage>
        <taxon>Bacteria</taxon>
        <taxon>Bacillati</taxon>
        <taxon>Actinomycetota</taxon>
        <taxon>Actinomycetes</taxon>
        <taxon>Mycobacteriales</taxon>
        <taxon>Mycobacteriaceae</taxon>
        <taxon>Mycobacterium</taxon>
        <taxon>Mycobacterium tuberculosis complex</taxon>
    </lineage>
</organism>
<proteinExistence type="predicted"/>
<protein>
    <submittedName>
        <fullName evidence="2">Uncharacterized protein</fullName>
    </submittedName>
</protein>
<dbReference type="EMBL" id="CGCX01001234">
    <property type="protein sequence ID" value="CFR91201.1"/>
    <property type="molecule type" value="Genomic_DNA"/>
</dbReference>
<evidence type="ECO:0000313" key="3">
    <source>
        <dbReference type="Proteomes" id="UP000046680"/>
    </source>
</evidence>
<reference evidence="2 3" key="1">
    <citation type="submission" date="2015-03" db="EMBL/GenBank/DDBJ databases">
        <authorList>
            <consortium name="Pathogen Informatics"/>
        </authorList>
    </citation>
    <scope>NUCLEOTIDE SEQUENCE [LARGE SCALE GENOMIC DNA]</scope>
    <source>
        <strain evidence="2 3">C09601061</strain>
    </source>
</reference>
<accession>A0A654U5E5</accession>
<dbReference type="AlphaFoldDB" id="A0A654U5E5"/>
<sequence length="57" mass="6326">MVWRAAARYSARTPRTPSDSRALVNVTTSGASSVSKRCWIISEIRARSCGTESLLRR</sequence>